<evidence type="ECO:0000256" key="3">
    <source>
        <dbReference type="ARBA" id="ARBA00023125"/>
    </source>
</evidence>
<dbReference type="Proteomes" id="UP001440599">
    <property type="component" value="Unassembled WGS sequence"/>
</dbReference>
<comment type="caution">
    <text evidence="5">The sequence shown here is derived from an EMBL/GenBank/DDBJ whole genome shotgun (WGS) entry which is preliminary data.</text>
</comment>
<name>A0ABV1EQL1_9FIRM</name>
<dbReference type="SMART" id="SM00534">
    <property type="entry name" value="MUTSac"/>
    <property type="match status" value="1"/>
</dbReference>
<evidence type="ECO:0000259" key="4">
    <source>
        <dbReference type="SMART" id="SM00534"/>
    </source>
</evidence>
<dbReference type="RefSeq" id="WP_349140614.1">
    <property type="nucleotide sequence ID" value="NZ_JBBMFT010000006.1"/>
</dbReference>
<dbReference type="Gene3D" id="3.40.50.300">
    <property type="entry name" value="P-loop containing nucleotide triphosphate hydrolases"/>
    <property type="match status" value="1"/>
</dbReference>
<keyword evidence="2" id="KW-0067">ATP-binding</keyword>
<dbReference type="InterPro" id="IPR027417">
    <property type="entry name" value="P-loop_NTPase"/>
</dbReference>
<evidence type="ECO:0000256" key="1">
    <source>
        <dbReference type="ARBA" id="ARBA00022741"/>
    </source>
</evidence>
<evidence type="ECO:0000256" key="2">
    <source>
        <dbReference type="ARBA" id="ARBA00022840"/>
    </source>
</evidence>
<proteinExistence type="predicted"/>
<dbReference type="SUPFAM" id="SSF52540">
    <property type="entry name" value="P-loop containing nucleoside triphosphate hydrolases"/>
    <property type="match status" value="1"/>
</dbReference>
<evidence type="ECO:0000313" key="5">
    <source>
        <dbReference type="EMBL" id="MEQ2456884.1"/>
    </source>
</evidence>
<keyword evidence="1" id="KW-0547">Nucleotide-binding</keyword>
<protein>
    <submittedName>
        <fullName evidence="5">DNA mismatch repair protein MutS</fullName>
    </submittedName>
</protein>
<dbReference type="PANTHER" id="PTHR11361:SF14">
    <property type="entry name" value="DNA MISMATCH REPAIR PROTEIN MUTS, TYPE 2"/>
    <property type="match status" value="1"/>
</dbReference>
<accession>A0ABV1EQL1</accession>
<gene>
    <name evidence="5" type="ORF">WMO45_10145</name>
</gene>
<evidence type="ECO:0000313" key="6">
    <source>
        <dbReference type="Proteomes" id="UP001440599"/>
    </source>
</evidence>
<keyword evidence="6" id="KW-1185">Reference proteome</keyword>
<reference evidence="5 6" key="1">
    <citation type="submission" date="2024-03" db="EMBL/GenBank/DDBJ databases">
        <title>Human intestinal bacterial collection.</title>
        <authorList>
            <person name="Pauvert C."/>
            <person name="Hitch T.C.A."/>
            <person name="Clavel T."/>
        </authorList>
    </citation>
    <scope>NUCLEOTIDE SEQUENCE [LARGE SCALE GENOMIC DNA]</scope>
    <source>
        <strain evidence="5 6">CLA-AP-H34</strain>
    </source>
</reference>
<feature type="domain" description="DNA mismatch repair proteins mutS family" evidence="4">
    <location>
        <begin position="303"/>
        <end position="498"/>
    </location>
</feature>
<organism evidence="5 6">
    <name type="scientific">Flavonifractor hominis</name>
    <dbReference type="NCBI Taxonomy" id="3133178"/>
    <lineage>
        <taxon>Bacteria</taxon>
        <taxon>Bacillati</taxon>
        <taxon>Bacillota</taxon>
        <taxon>Clostridia</taxon>
        <taxon>Eubacteriales</taxon>
        <taxon>Oscillospiraceae</taxon>
        <taxon>Flavonifractor</taxon>
    </lineage>
</organism>
<keyword evidence="3" id="KW-0238">DNA-binding</keyword>
<dbReference type="Pfam" id="PF00488">
    <property type="entry name" value="MutS_V"/>
    <property type="match status" value="1"/>
</dbReference>
<dbReference type="EMBL" id="JBBMFT010000006">
    <property type="protein sequence ID" value="MEQ2456884.1"/>
    <property type="molecule type" value="Genomic_DNA"/>
</dbReference>
<sequence length="499" mass="55222">MELTHELRENAGFQWVLERLSPLSPFGKQAARNPRWYGPGDEEELEQELDNVALAMELWAAGGTASQQTESCCCETPRLDASARKDAAAALRGVTRCLPLFHDIRGSFDRDPGAPFDLVELFEIKHFLVTMEQVNQAYAAMPALAGITFPSLSDALELMDPEGRRLPTFSIVNSYHNDLAPLRAEKAKLEKAIRMTQEEKRGPLLEKRRVLAVQEDQLELEVRVMLTGKLMAWREDFLACMQALGHLDLIVAKAKLALRFQCVRPTLSEDGSIELHEVIHPQVAEDLAARGEQFTSLDLHLHRGCTVITGANMGGKTVSLRATVLSLLLCQCGFFVFARAARLPLFHRVELILADSGPGSGGLSSFGREVHLLDQLLCKTRGQFFFVALDEFARGTNPQEGAALARALVRHLGTLDCVALMTTHYDGVSDVAGAHYQVAGLVRDIQGDEGDDPRKRIARRMDYHLLPAPPGAPCPRDALRVCRLLKLDEALMELFQADL</sequence>
<dbReference type="InterPro" id="IPR000432">
    <property type="entry name" value="DNA_mismatch_repair_MutS_C"/>
</dbReference>
<dbReference type="PANTHER" id="PTHR11361">
    <property type="entry name" value="DNA MISMATCH REPAIR PROTEIN MUTS FAMILY MEMBER"/>
    <property type="match status" value="1"/>
</dbReference>
<dbReference type="InterPro" id="IPR045076">
    <property type="entry name" value="MutS"/>
</dbReference>